<dbReference type="InterPro" id="IPR051343">
    <property type="entry name" value="G-type_lectin_kinases/EP1-like"/>
</dbReference>
<reference evidence="21 22" key="1">
    <citation type="submission" date="2019-09" db="EMBL/GenBank/DDBJ databases">
        <title>A chromosome-level genome assembly of the Chinese tupelo Nyssa sinensis.</title>
        <authorList>
            <person name="Yang X."/>
            <person name="Kang M."/>
            <person name="Yang Y."/>
            <person name="Xiong H."/>
            <person name="Wang M."/>
            <person name="Zhang Z."/>
            <person name="Wang Z."/>
            <person name="Wu H."/>
            <person name="Ma T."/>
            <person name="Liu J."/>
            <person name="Xi Z."/>
        </authorList>
    </citation>
    <scope>NUCLEOTIDE SEQUENCE [LARGE SCALE GENOMIC DNA]</scope>
    <source>
        <strain evidence="21">J267</strain>
        <tissue evidence="21">Leaf</tissue>
    </source>
</reference>
<evidence type="ECO:0000256" key="9">
    <source>
        <dbReference type="ARBA" id="ARBA00022777"/>
    </source>
</evidence>
<evidence type="ECO:0000256" key="10">
    <source>
        <dbReference type="ARBA" id="ARBA00022840"/>
    </source>
</evidence>
<dbReference type="FunFam" id="3.30.200.20:FF:000059">
    <property type="entry name" value="S-receptor-like serine/threonine-protein kinase"/>
    <property type="match status" value="1"/>
</dbReference>
<evidence type="ECO:0000256" key="4">
    <source>
        <dbReference type="ARBA" id="ARBA00022536"/>
    </source>
</evidence>
<dbReference type="Gene3D" id="3.30.200.20">
    <property type="entry name" value="Phosphorylase Kinase, domain 1"/>
    <property type="match status" value="1"/>
</dbReference>
<evidence type="ECO:0000256" key="2">
    <source>
        <dbReference type="ARBA" id="ARBA00012513"/>
    </source>
</evidence>
<dbReference type="InterPro" id="IPR017441">
    <property type="entry name" value="Protein_kinase_ATP_BS"/>
</dbReference>
<comment type="similarity">
    <text evidence="19">Belongs to the protein kinase superfamily.</text>
</comment>
<dbReference type="PROSITE" id="PS00107">
    <property type="entry name" value="PROTEIN_KINASE_ATP"/>
    <property type="match status" value="1"/>
</dbReference>
<dbReference type="EC" id="2.7.11.1" evidence="2"/>
<dbReference type="Gene3D" id="1.10.510.10">
    <property type="entry name" value="Transferase(Phosphotransferase) domain 1"/>
    <property type="match status" value="1"/>
</dbReference>
<keyword evidence="7" id="KW-0732">Signal</keyword>
<evidence type="ECO:0000256" key="5">
    <source>
        <dbReference type="ARBA" id="ARBA00022679"/>
    </source>
</evidence>
<keyword evidence="5" id="KW-0808">Transferase</keyword>
<dbReference type="Proteomes" id="UP000325577">
    <property type="component" value="Linkage Group LG9"/>
</dbReference>
<evidence type="ECO:0000313" key="22">
    <source>
        <dbReference type="Proteomes" id="UP000325577"/>
    </source>
</evidence>
<evidence type="ECO:0000256" key="16">
    <source>
        <dbReference type="ARBA" id="ARBA00047899"/>
    </source>
</evidence>
<dbReference type="InterPro" id="IPR011009">
    <property type="entry name" value="Kinase-like_dom_sf"/>
</dbReference>
<dbReference type="OrthoDB" id="5857966at2759"/>
<dbReference type="PROSITE" id="PS50011">
    <property type="entry name" value="PROTEIN_KINASE_DOM"/>
    <property type="match status" value="1"/>
</dbReference>
<feature type="binding site" evidence="18">
    <location>
        <position position="240"/>
    </location>
    <ligand>
        <name>ATP</name>
        <dbReference type="ChEBI" id="CHEBI:30616"/>
    </ligand>
</feature>
<keyword evidence="6" id="KW-0812">Transmembrane</keyword>
<dbReference type="PROSITE" id="PS00108">
    <property type="entry name" value="PROTEIN_KINASE_ST"/>
    <property type="match status" value="1"/>
</dbReference>
<dbReference type="GO" id="GO:0005524">
    <property type="term" value="F:ATP binding"/>
    <property type="evidence" value="ECO:0007669"/>
    <property type="project" value="UniProtKB-UniRule"/>
</dbReference>
<evidence type="ECO:0000256" key="13">
    <source>
        <dbReference type="ARBA" id="ARBA00023157"/>
    </source>
</evidence>
<protein>
    <recommendedName>
        <fullName evidence="2">non-specific serine/threonine protein kinase</fullName>
        <ecNumber evidence="2">2.7.11.1</ecNumber>
    </recommendedName>
</protein>
<evidence type="ECO:0000256" key="19">
    <source>
        <dbReference type="RuleBase" id="RU000304"/>
    </source>
</evidence>
<dbReference type="Pfam" id="PF00069">
    <property type="entry name" value="Pkinase"/>
    <property type="match status" value="1"/>
</dbReference>
<evidence type="ECO:0000256" key="1">
    <source>
        <dbReference type="ARBA" id="ARBA00004479"/>
    </source>
</evidence>
<dbReference type="SMART" id="SM00220">
    <property type="entry name" value="S_TKc"/>
    <property type="match status" value="1"/>
</dbReference>
<evidence type="ECO:0000256" key="6">
    <source>
        <dbReference type="ARBA" id="ARBA00022692"/>
    </source>
</evidence>
<keyword evidence="13" id="KW-1015">Disulfide bond</keyword>
<evidence type="ECO:0000256" key="15">
    <source>
        <dbReference type="ARBA" id="ARBA00023180"/>
    </source>
</evidence>
<keyword evidence="11" id="KW-1133">Transmembrane helix</keyword>
<dbReference type="AlphaFoldDB" id="A0A5J4ZCS3"/>
<comment type="catalytic activity">
    <reaction evidence="16">
        <text>L-threonyl-[protein] + ATP = O-phospho-L-threonyl-[protein] + ADP + H(+)</text>
        <dbReference type="Rhea" id="RHEA:46608"/>
        <dbReference type="Rhea" id="RHEA-COMP:11060"/>
        <dbReference type="Rhea" id="RHEA-COMP:11605"/>
        <dbReference type="ChEBI" id="CHEBI:15378"/>
        <dbReference type="ChEBI" id="CHEBI:30013"/>
        <dbReference type="ChEBI" id="CHEBI:30616"/>
        <dbReference type="ChEBI" id="CHEBI:61977"/>
        <dbReference type="ChEBI" id="CHEBI:456216"/>
        <dbReference type="EC" id="2.7.11.1"/>
    </reaction>
</comment>
<evidence type="ECO:0000256" key="12">
    <source>
        <dbReference type="ARBA" id="ARBA00023136"/>
    </source>
</evidence>
<evidence type="ECO:0000256" key="11">
    <source>
        <dbReference type="ARBA" id="ARBA00022989"/>
    </source>
</evidence>
<dbReference type="PANTHER" id="PTHR47976">
    <property type="entry name" value="G-TYPE LECTIN S-RECEPTOR-LIKE SERINE/THREONINE-PROTEIN KINASE SD2-5"/>
    <property type="match status" value="1"/>
</dbReference>
<keyword evidence="12" id="KW-0472">Membrane</keyword>
<keyword evidence="15" id="KW-0325">Glycoprotein</keyword>
<sequence length="422" mass="47422">MDGQFTLNGPDAQVIWKAESVTNGNGVDYAAMLDADPTNNYSACKQDKVQKCELGGLKPEELYESYEAPHATWPAFSNYDQFPSSSESDCARSCFKNCNCVVTIFRDGTCYKKKLPLAHGKVDLNMPGTALVKAEISRWREEICPATLTLVILVSLDTSVFLNFLFVATISALVFCSNPKKKKLSRLSSILETNLQSFTYEDLREATGGFREELGKGFFGTVYKGVISSSSSSNIVAVKKLDKLAQQGEKEFRTEVSAIAKSHHKNLVRLLGFCDEGPHGILVSEFMSNGTLASFIFGILKPDWNKRIQMAFGIAKGPMYWHEECSTQIIHCDIKPQNILLDESFTPRISDFGLAKLLIHTAIRRTRGYVAPEWFRSKPITAKVDVYSYRVMLSEIICCRKHVEDERENQEEIILTDWVYDC</sequence>
<dbReference type="InterPro" id="IPR008271">
    <property type="entry name" value="Ser/Thr_kinase_AS"/>
</dbReference>
<keyword evidence="8 18" id="KW-0547">Nucleotide-binding</keyword>
<keyword evidence="4" id="KW-0245">EGF-like domain</keyword>
<keyword evidence="9" id="KW-0418">Kinase</keyword>
<dbReference type="GO" id="GO:0016020">
    <property type="term" value="C:membrane"/>
    <property type="evidence" value="ECO:0007669"/>
    <property type="project" value="UniProtKB-SubCell"/>
</dbReference>
<dbReference type="GO" id="GO:0004674">
    <property type="term" value="F:protein serine/threonine kinase activity"/>
    <property type="evidence" value="ECO:0007669"/>
    <property type="project" value="UniProtKB-KW"/>
</dbReference>
<evidence type="ECO:0000256" key="14">
    <source>
        <dbReference type="ARBA" id="ARBA00023170"/>
    </source>
</evidence>
<accession>A0A5J4ZCS3</accession>
<dbReference type="PANTHER" id="PTHR47976:SF116">
    <property type="entry name" value="RECEPTOR-LIKE SERINE_THREONINE-PROTEIN KINASE"/>
    <property type="match status" value="1"/>
</dbReference>
<comment type="subcellular location">
    <subcellularLocation>
        <location evidence="1">Membrane</location>
        <topology evidence="1">Single-pass type I membrane protein</topology>
    </subcellularLocation>
</comment>
<dbReference type="InterPro" id="IPR000719">
    <property type="entry name" value="Prot_kinase_dom"/>
</dbReference>
<evidence type="ECO:0000256" key="7">
    <source>
        <dbReference type="ARBA" id="ARBA00022729"/>
    </source>
</evidence>
<proteinExistence type="inferred from homology"/>
<evidence type="ECO:0000256" key="3">
    <source>
        <dbReference type="ARBA" id="ARBA00022527"/>
    </source>
</evidence>
<feature type="domain" description="Protein kinase" evidence="20">
    <location>
        <begin position="208"/>
        <end position="422"/>
    </location>
</feature>
<organism evidence="21 22">
    <name type="scientific">Nyssa sinensis</name>
    <dbReference type="NCBI Taxonomy" id="561372"/>
    <lineage>
        <taxon>Eukaryota</taxon>
        <taxon>Viridiplantae</taxon>
        <taxon>Streptophyta</taxon>
        <taxon>Embryophyta</taxon>
        <taxon>Tracheophyta</taxon>
        <taxon>Spermatophyta</taxon>
        <taxon>Magnoliopsida</taxon>
        <taxon>eudicotyledons</taxon>
        <taxon>Gunneridae</taxon>
        <taxon>Pentapetalae</taxon>
        <taxon>asterids</taxon>
        <taxon>Cornales</taxon>
        <taxon>Nyssaceae</taxon>
        <taxon>Nyssa</taxon>
    </lineage>
</organism>
<evidence type="ECO:0000259" key="20">
    <source>
        <dbReference type="PROSITE" id="PS50011"/>
    </source>
</evidence>
<dbReference type="EMBL" id="CM018052">
    <property type="protein sequence ID" value="KAA8515719.1"/>
    <property type="molecule type" value="Genomic_DNA"/>
</dbReference>
<evidence type="ECO:0000256" key="18">
    <source>
        <dbReference type="PROSITE-ProRule" id="PRU10141"/>
    </source>
</evidence>
<keyword evidence="14" id="KW-0675">Receptor</keyword>
<evidence type="ECO:0000313" key="21">
    <source>
        <dbReference type="EMBL" id="KAA8515719.1"/>
    </source>
</evidence>
<keyword evidence="22" id="KW-1185">Reference proteome</keyword>
<comment type="catalytic activity">
    <reaction evidence="17">
        <text>L-seryl-[protein] + ATP = O-phospho-L-seryl-[protein] + ADP + H(+)</text>
        <dbReference type="Rhea" id="RHEA:17989"/>
        <dbReference type="Rhea" id="RHEA-COMP:9863"/>
        <dbReference type="Rhea" id="RHEA-COMP:11604"/>
        <dbReference type="ChEBI" id="CHEBI:15378"/>
        <dbReference type="ChEBI" id="CHEBI:29999"/>
        <dbReference type="ChEBI" id="CHEBI:30616"/>
        <dbReference type="ChEBI" id="CHEBI:83421"/>
        <dbReference type="ChEBI" id="CHEBI:456216"/>
        <dbReference type="EC" id="2.7.11.1"/>
    </reaction>
</comment>
<dbReference type="SUPFAM" id="SSF56112">
    <property type="entry name" value="Protein kinase-like (PK-like)"/>
    <property type="match status" value="1"/>
</dbReference>
<name>A0A5J4ZCS3_9ASTE</name>
<keyword evidence="3 19" id="KW-0723">Serine/threonine-protein kinase</keyword>
<evidence type="ECO:0000256" key="17">
    <source>
        <dbReference type="ARBA" id="ARBA00048679"/>
    </source>
</evidence>
<evidence type="ECO:0000256" key="8">
    <source>
        <dbReference type="ARBA" id="ARBA00022741"/>
    </source>
</evidence>
<gene>
    <name evidence="21" type="ORF">F0562_018670</name>
</gene>
<keyword evidence="10 18" id="KW-0067">ATP-binding</keyword>